<sequence>MDLTWSVIANGYSKVCLKVATGDSAFSIFRRDPVFTQVMEFHYQQGGERYLNVIKRDNPKLIKYFNRFKTSEDFARLGKVTFTDKEPNTHLTNFMMYWNGK</sequence>
<name>A0A6M3KBI7_9ZZZZ</name>
<dbReference type="EMBL" id="MT142363">
    <property type="protein sequence ID" value="QJA79014.1"/>
    <property type="molecule type" value="Genomic_DNA"/>
</dbReference>
<accession>A0A6M3KBI7</accession>
<protein>
    <submittedName>
        <fullName evidence="1">Uncharacterized protein</fullName>
    </submittedName>
</protein>
<dbReference type="AlphaFoldDB" id="A0A6M3KBI7"/>
<proteinExistence type="predicted"/>
<reference evidence="1" key="1">
    <citation type="submission" date="2020-03" db="EMBL/GenBank/DDBJ databases">
        <title>The deep terrestrial virosphere.</title>
        <authorList>
            <person name="Holmfeldt K."/>
            <person name="Nilsson E."/>
            <person name="Simone D."/>
            <person name="Lopez-Fernandez M."/>
            <person name="Wu X."/>
            <person name="de Brujin I."/>
            <person name="Lundin D."/>
            <person name="Andersson A."/>
            <person name="Bertilsson S."/>
            <person name="Dopson M."/>
        </authorList>
    </citation>
    <scope>NUCLEOTIDE SEQUENCE</scope>
    <source>
        <strain evidence="1">MM415A00955</strain>
    </source>
</reference>
<organism evidence="1">
    <name type="scientific">viral metagenome</name>
    <dbReference type="NCBI Taxonomy" id="1070528"/>
    <lineage>
        <taxon>unclassified sequences</taxon>
        <taxon>metagenomes</taxon>
        <taxon>organismal metagenomes</taxon>
    </lineage>
</organism>
<gene>
    <name evidence="1" type="ORF">MM415A00955_0013</name>
</gene>
<evidence type="ECO:0000313" key="1">
    <source>
        <dbReference type="EMBL" id="QJA79014.1"/>
    </source>
</evidence>